<feature type="transmembrane region" description="Helical" evidence="8">
    <location>
        <begin position="313"/>
        <end position="335"/>
    </location>
</feature>
<evidence type="ECO:0000313" key="11">
    <source>
        <dbReference type="Proteomes" id="UP000623269"/>
    </source>
</evidence>
<dbReference type="PRINTS" id="PR00758">
    <property type="entry name" value="ARSENICPUMP"/>
</dbReference>
<feature type="transmembrane region" description="Helical" evidence="8">
    <location>
        <begin position="401"/>
        <end position="421"/>
    </location>
</feature>
<evidence type="ECO:0000256" key="7">
    <source>
        <dbReference type="ARBA" id="ARBA00023136"/>
    </source>
</evidence>
<dbReference type="Proteomes" id="UP000623269">
    <property type="component" value="Unassembled WGS sequence"/>
</dbReference>
<dbReference type="RefSeq" id="WP_197662712.1">
    <property type="nucleotide sequence ID" value="NZ_JAEAGR010000023.1"/>
</dbReference>
<dbReference type="EMBL" id="JAEAGR010000023">
    <property type="protein sequence ID" value="MBH1942458.1"/>
    <property type="molecule type" value="Genomic_DNA"/>
</dbReference>
<comment type="similarity">
    <text evidence="2">Belongs to the CitM (TC 2.A.11) transporter family.</text>
</comment>
<feature type="transmembrane region" description="Helical" evidence="8">
    <location>
        <begin position="217"/>
        <end position="233"/>
    </location>
</feature>
<feature type="transmembrane region" description="Helical" evidence="8">
    <location>
        <begin position="48"/>
        <end position="68"/>
    </location>
</feature>
<keyword evidence="6 8" id="KW-1133">Transmembrane helix</keyword>
<reference evidence="10" key="1">
    <citation type="submission" date="2020-12" db="EMBL/GenBank/DDBJ databases">
        <title>M. sibirica DSM 26468T genome.</title>
        <authorList>
            <person name="Thieme N."/>
            <person name="Rettenmaier R."/>
            <person name="Zverlov V."/>
            <person name="Liebl W."/>
        </authorList>
    </citation>
    <scope>NUCLEOTIDE SEQUENCE</scope>
    <source>
        <strain evidence="10">DSM 26468</strain>
    </source>
</reference>
<feature type="transmembrane region" description="Helical" evidence="8">
    <location>
        <begin position="175"/>
        <end position="196"/>
    </location>
</feature>
<proteinExistence type="inferred from homology"/>
<evidence type="ECO:0000256" key="8">
    <source>
        <dbReference type="SAM" id="Phobius"/>
    </source>
</evidence>
<dbReference type="Pfam" id="PF03600">
    <property type="entry name" value="CitMHS"/>
    <property type="match status" value="1"/>
</dbReference>
<evidence type="ECO:0000313" key="10">
    <source>
        <dbReference type="EMBL" id="MBH1942458.1"/>
    </source>
</evidence>
<evidence type="ECO:0000256" key="2">
    <source>
        <dbReference type="ARBA" id="ARBA00009843"/>
    </source>
</evidence>
<evidence type="ECO:0000256" key="1">
    <source>
        <dbReference type="ARBA" id="ARBA00004651"/>
    </source>
</evidence>
<dbReference type="InterPro" id="IPR000802">
    <property type="entry name" value="Arsenical_pump_ArsB"/>
</dbReference>
<dbReference type="GO" id="GO:0005886">
    <property type="term" value="C:plasma membrane"/>
    <property type="evidence" value="ECO:0007669"/>
    <property type="project" value="UniProtKB-SubCell"/>
</dbReference>
<organism evidence="10 11">
    <name type="scientific">Mobilitalea sibirica</name>
    <dbReference type="NCBI Taxonomy" id="1462919"/>
    <lineage>
        <taxon>Bacteria</taxon>
        <taxon>Bacillati</taxon>
        <taxon>Bacillota</taxon>
        <taxon>Clostridia</taxon>
        <taxon>Lachnospirales</taxon>
        <taxon>Lachnospiraceae</taxon>
        <taxon>Mobilitalea</taxon>
    </lineage>
</organism>
<accession>A0A8J7L3F1</accession>
<name>A0A8J7L3F1_9FIRM</name>
<evidence type="ECO:0000256" key="4">
    <source>
        <dbReference type="ARBA" id="ARBA00022475"/>
    </source>
</evidence>
<sequence length="422" mass="46118">MKTTAIFIFIMTYILLLTFPKVRAYIALTSAALFIVLGILPSNLVLSVIDWNVIMMIAGTMGIVGLFIESKMPSLLADHLIEKMPNVKWAIISLSLFAGLISAFIDNVATVLMIAPVALTIAKKLKISPVAGVIAIAIASNLQGAATLVGDTTSILLGGYAKLNFMDFFFYQGKIGLFWIVQLGALASTLVLLYLFRKDKQPIHVIERTVVKDYFPTFLLLGIVVLLILASFIPNKPDITNGLICVILFYFGLMRKYLITKRTDTFLLSIKEIDFDTILLLTGLFIVIGGITEAGVVEDISLLFVRISKDNVFLVYTLIVWASVLFSAFIDNIPYVATMLPVTARISDLLGIEPTLLFFGLLVGATLGGNITPIGASANITGLGILRKEGYEVSAPVFMKISVPFTFAAVFTGYLLVWFIWG</sequence>
<comment type="subcellular location">
    <subcellularLocation>
        <location evidence="1">Cell membrane</location>
        <topology evidence="1">Multi-pass membrane protein</topology>
    </subcellularLocation>
</comment>
<keyword evidence="3" id="KW-0813">Transport</keyword>
<keyword evidence="7 8" id="KW-0472">Membrane</keyword>
<dbReference type="PANTHER" id="PTHR43568">
    <property type="entry name" value="P PROTEIN"/>
    <property type="match status" value="1"/>
</dbReference>
<keyword evidence="11" id="KW-1185">Reference proteome</keyword>
<evidence type="ECO:0000256" key="6">
    <source>
        <dbReference type="ARBA" id="ARBA00022989"/>
    </source>
</evidence>
<dbReference type="InterPro" id="IPR051475">
    <property type="entry name" value="Diverse_Ion_Transporter"/>
</dbReference>
<evidence type="ECO:0000256" key="3">
    <source>
        <dbReference type="ARBA" id="ARBA00022448"/>
    </source>
</evidence>
<feature type="transmembrane region" description="Helical" evidence="8">
    <location>
        <begin position="89"/>
        <end position="115"/>
    </location>
</feature>
<gene>
    <name evidence="10" type="ORF">I5677_16270</name>
</gene>
<feature type="transmembrane region" description="Helical" evidence="8">
    <location>
        <begin position="239"/>
        <end position="258"/>
    </location>
</feature>
<comment type="caution">
    <text evidence="10">The sequence shown here is derived from an EMBL/GenBank/DDBJ whole genome shotgun (WGS) entry which is preliminary data.</text>
</comment>
<feature type="transmembrane region" description="Helical" evidence="8">
    <location>
        <begin position="356"/>
        <end position="381"/>
    </location>
</feature>
<evidence type="ECO:0000259" key="9">
    <source>
        <dbReference type="Pfam" id="PF03600"/>
    </source>
</evidence>
<dbReference type="GO" id="GO:0015105">
    <property type="term" value="F:arsenite transmembrane transporter activity"/>
    <property type="evidence" value="ECO:0007669"/>
    <property type="project" value="InterPro"/>
</dbReference>
<dbReference type="PANTHER" id="PTHR43568:SF1">
    <property type="entry name" value="P PROTEIN"/>
    <property type="match status" value="1"/>
</dbReference>
<keyword evidence="5 8" id="KW-0812">Transmembrane</keyword>
<feature type="transmembrane region" description="Helical" evidence="8">
    <location>
        <begin position="278"/>
        <end position="297"/>
    </location>
</feature>
<dbReference type="AlphaFoldDB" id="A0A8J7L3F1"/>
<dbReference type="InterPro" id="IPR004680">
    <property type="entry name" value="Cit_transptr-like_dom"/>
</dbReference>
<feature type="domain" description="Citrate transporter-like" evidence="9">
    <location>
        <begin position="13"/>
        <end position="343"/>
    </location>
</feature>
<protein>
    <submittedName>
        <fullName evidence="10">Arsenic transporter</fullName>
    </submittedName>
</protein>
<keyword evidence="4" id="KW-1003">Cell membrane</keyword>
<evidence type="ECO:0000256" key="5">
    <source>
        <dbReference type="ARBA" id="ARBA00022692"/>
    </source>
</evidence>